<evidence type="ECO:0000313" key="4">
    <source>
        <dbReference type="EMBL" id="KHN97973.1"/>
    </source>
</evidence>
<feature type="compositionally biased region" description="Low complexity" evidence="2">
    <location>
        <begin position="232"/>
        <end position="242"/>
    </location>
</feature>
<proteinExistence type="predicted"/>
<organism evidence="4 5">
    <name type="scientific">Metarhizium album (strain ARSEF 1941)</name>
    <dbReference type="NCBI Taxonomy" id="1081103"/>
    <lineage>
        <taxon>Eukaryota</taxon>
        <taxon>Fungi</taxon>
        <taxon>Dikarya</taxon>
        <taxon>Ascomycota</taxon>
        <taxon>Pezizomycotina</taxon>
        <taxon>Sordariomycetes</taxon>
        <taxon>Hypocreomycetidae</taxon>
        <taxon>Hypocreales</taxon>
        <taxon>Clavicipitaceae</taxon>
        <taxon>Metarhizium</taxon>
    </lineage>
</organism>
<reference evidence="4 5" key="1">
    <citation type="journal article" date="2014" name="Proc. Natl. Acad. Sci. U.S.A.">
        <title>Trajectory and genomic determinants of fungal-pathogen speciation and host adaptation.</title>
        <authorList>
            <person name="Hu X."/>
            <person name="Xiao G."/>
            <person name="Zheng P."/>
            <person name="Shang Y."/>
            <person name="Su Y."/>
            <person name="Zhang X."/>
            <person name="Liu X."/>
            <person name="Zhan S."/>
            <person name="St Leger R.J."/>
            <person name="Wang C."/>
        </authorList>
    </citation>
    <scope>NUCLEOTIDE SEQUENCE [LARGE SCALE GENOMIC DNA]</scope>
    <source>
        <strain evidence="4 5">ARSEF 1941</strain>
    </source>
</reference>
<feature type="compositionally biased region" description="Polar residues" evidence="2">
    <location>
        <begin position="179"/>
        <end position="195"/>
    </location>
</feature>
<evidence type="ECO:0000256" key="2">
    <source>
        <dbReference type="SAM" id="MobiDB-lite"/>
    </source>
</evidence>
<dbReference type="AlphaFoldDB" id="A0A0B2WV72"/>
<dbReference type="STRING" id="1081103.A0A0B2WV72"/>
<evidence type="ECO:0000256" key="1">
    <source>
        <dbReference type="ARBA" id="ARBA00022443"/>
    </source>
</evidence>
<feature type="region of interest" description="Disordered" evidence="2">
    <location>
        <begin position="314"/>
        <end position="334"/>
    </location>
</feature>
<name>A0A0B2WV72_METAS</name>
<evidence type="ECO:0000313" key="5">
    <source>
        <dbReference type="Proteomes" id="UP000030816"/>
    </source>
</evidence>
<sequence>MALQHDADDVVEFLLAPFSDMVTKAKKAAANAGDEAPSMRKAAEALSKEGQRALNRLEPLCKKMSSQHGAAMAAVVRTNDDISSHHLGLTGLLWGFDDYDTVETFDQEKYAEVQALCRRVAPKIYNVLVLENIDLAANVSASESASASTLHSVPESPPTSPLCAVSQSSYTWQLDGRSDTNTNTEPSLAGSASWSDTSANHLHAGCQALANTTATAHRGLAPGPDYTVSTPGRRSGSSHSSGLFEVRPSPGRRPDLPIREARQAGLHLRQPWPLPRRLASRELHEAYVSSGLTASPETTSFHDAPWSWMGALEKRQPPSTAVPPTPAAQPPPRSCVIDESSSLRLYRGFCSGAKEVLGGNSGVRHRHKPVHRTLSRIVARCTGCSWELDSEHIENDQANRGKQQTAIQIGTMSRRDVHFRLRFLQKSHVAVKRADDRLYGCIFCAHNGHTLDESDATVFFSVDDLLAHVSRHPRPLPVIPGVVVVYGTHVPSHQLNNYDLQFKVPASRGPPGRGLAEVDGRPRGVAMKEVRRGAARRSVVDRDRPQELQVASGARLSGIRWPTQYKGRRVFAWHDGAFASLPSDVVMLVAPSSSLNGTARTAVSAKAKWKFSPKHGKAGWLRFDRGDTIANINWEHPDDWYWCGTTRRGEWGVFPQAFLDPNTVKDETPGNFYPS</sequence>
<dbReference type="CDD" id="cd00174">
    <property type="entry name" value="SH3"/>
    <property type="match status" value="1"/>
</dbReference>
<gene>
    <name evidence="4" type="ORF">MAM_04362</name>
</gene>
<feature type="region of interest" description="Disordered" evidence="2">
    <location>
        <begin position="217"/>
        <end position="256"/>
    </location>
</feature>
<dbReference type="RefSeq" id="XP_040679039.1">
    <property type="nucleotide sequence ID" value="XM_040823160.1"/>
</dbReference>
<dbReference type="InterPro" id="IPR036028">
    <property type="entry name" value="SH3-like_dom_sf"/>
</dbReference>
<dbReference type="Proteomes" id="UP000030816">
    <property type="component" value="Unassembled WGS sequence"/>
</dbReference>
<dbReference type="HOGENOM" id="CLU_010107_0_0_1"/>
<dbReference type="OrthoDB" id="5243589at2759"/>
<evidence type="ECO:0000259" key="3">
    <source>
        <dbReference type="Pfam" id="PF14604"/>
    </source>
</evidence>
<feature type="domain" description="SH3" evidence="3">
    <location>
        <begin position="607"/>
        <end position="659"/>
    </location>
</feature>
<dbReference type="InterPro" id="IPR001452">
    <property type="entry name" value="SH3_domain"/>
</dbReference>
<keyword evidence="1" id="KW-0728">SH3 domain</keyword>
<comment type="caution">
    <text evidence="4">The sequence shown here is derived from an EMBL/GenBank/DDBJ whole genome shotgun (WGS) entry which is preliminary data.</text>
</comment>
<feature type="compositionally biased region" description="Pro residues" evidence="2">
    <location>
        <begin position="320"/>
        <end position="333"/>
    </location>
</feature>
<dbReference type="Pfam" id="PF14604">
    <property type="entry name" value="SH3_9"/>
    <property type="match status" value="1"/>
</dbReference>
<protein>
    <submittedName>
        <fullName evidence="4">Src-domain containing protein</fullName>
    </submittedName>
</protein>
<keyword evidence="5" id="KW-1185">Reference proteome</keyword>
<accession>A0A0B2WV72</accession>
<dbReference type="EMBL" id="AZHE01000009">
    <property type="protein sequence ID" value="KHN97973.1"/>
    <property type="molecule type" value="Genomic_DNA"/>
</dbReference>
<dbReference type="Gene3D" id="2.30.30.40">
    <property type="entry name" value="SH3 Domains"/>
    <property type="match status" value="1"/>
</dbReference>
<dbReference type="SUPFAM" id="SSF50044">
    <property type="entry name" value="SH3-domain"/>
    <property type="match status" value="1"/>
</dbReference>
<dbReference type="GeneID" id="63738817"/>
<feature type="region of interest" description="Disordered" evidence="2">
    <location>
        <begin position="174"/>
        <end position="195"/>
    </location>
</feature>